<keyword evidence="3" id="KW-1185">Reference proteome</keyword>
<dbReference type="HOGENOM" id="CLU_1539769_0_0_1"/>
<dbReference type="PANTHER" id="PTHR47293:SF15">
    <property type="entry name" value="JACALIN-RELATED LECTIN 19"/>
    <property type="match status" value="1"/>
</dbReference>
<dbReference type="SMART" id="SM00915">
    <property type="entry name" value="Jacalin"/>
    <property type="match status" value="1"/>
</dbReference>
<dbReference type="PANTHER" id="PTHR47293">
    <property type="entry name" value="JACALIN-RELATED LECTIN 3"/>
    <property type="match status" value="1"/>
</dbReference>
<accession>A0A067MJE8</accession>
<dbReference type="Pfam" id="PF01419">
    <property type="entry name" value="Jacalin"/>
    <property type="match status" value="1"/>
</dbReference>
<dbReference type="OrthoDB" id="3156891at2759"/>
<dbReference type="InterPro" id="IPR001229">
    <property type="entry name" value="Jacalin-like_lectin_dom"/>
</dbReference>
<organism evidence="2 3">
    <name type="scientific">Botryobasidium botryosum (strain FD-172 SS1)</name>
    <dbReference type="NCBI Taxonomy" id="930990"/>
    <lineage>
        <taxon>Eukaryota</taxon>
        <taxon>Fungi</taxon>
        <taxon>Dikarya</taxon>
        <taxon>Basidiomycota</taxon>
        <taxon>Agaricomycotina</taxon>
        <taxon>Agaricomycetes</taxon>
        <taxon>Cantharellales</taxon>
        <taxon>Botryobasidiaceae</taxon>
        <taxon>Botryobasidium</taxon>
    </lineage>
</organism>
<dbReference type="InParanoid" id="A0A067MJE8"/>
<dbReference type="Proteomes" id="UP000027195">
    <property type="component" value="Unassembled WGS sequence"/>
</dbReference>
<dbReference type="InterPro" id="IPR036404">
    <property type="entry name" value="Jacalin-like_lectin_dom_sf"/>
</dbReference>
<evidence type="ECO:0000259" key="1">
    <source>
        <dbReference type="PROSITE" id="PS51752"/>
    </source>
</evidence>
<gene>
    <name evidence="2" type="ORF">BOTBODRAFT_31573</name>
</gene>
<dbReference type="Gene3D" id="2.100.10.30">
    <property type="entry name" value="Jacalin-like lectin domain"/>
    <property type="match status" value="1"/>
</dbReference>
<protein>
    <recommendedName>
        <fullName evidence="1">Jacalin-type lectin domain-containing protein</fullName>
    </recommendedName>
</protein>
<proteinExistence type="predicted"/>
<dbReference type="SUPFAM" id="SSF51101">
    <property type="entry name" value="Mannose-binding lectins"/>
    <property type="match status" value="1"/>
</dbReference>
<dbReference type="EMBL" id="KL198031">
    <property type="protein sequence ID" value="KDQ15689.1"/>
    <property type="molecule type" value="Genomic_DNA"/>
</dbReference>
<evidence type="ECO:0000313" key="3">
    <source>
        <dbReference type="Proteomes" id="UP000027195"/>
    </source>
</evidence>
<feature type="domain" description="Jacalin-type lectin" evidence="1">
    <location>
        <begin position="18"/>
        <end position="156"/>
    </location>
</feature>
<dbReference type="PROSITE" id="PS51752">
    <property type="entry name" value="JACALIN_LECTIN"/>
    <property type="match status" value="1"/>
</dbReference>
<reference evidence="3" key="1">
    <citation type="journal article" date="2014" name="Proc. Natl. Acad. Sci. U.S.A.">
        <title>Extensive sampling of basidiomycete genomes demonstrates inadequacy of the white-rot/brown-rot paradigm for wood decay fungi.</title>
        <authorList>
            <person name="Riley R."/>
            <person name="Salamov A.A."/>
            <person name="Brown D.W."/>
            <person name="Nagy L.G."/>
            <person name="Floudas D."/>
            <person name="Held B.W."/>
            <person name="Levasseur A."/>
            <person name="Lombard V."/>
            <person name="Morin E."/>
            <person name="Otillar R."/>
            <person name="Lindquist E.A."/>
            <person name="Sun H."/>
            <person name="LaButti K.M."/>
            <person name="Schmutz J."/>
            <person name="Jabbour D."/>
            <person name="Luo H."/>
            <person name="Baker S.E."/>
            <person name="Pisabarro A.G."/>
            <person name="Walton J.D."/>
            <person name="Blanchette R.A."/>
            <person name="Henrissat B."/>
            <person name="Martin F."/>
            <person name="Cullen D."/>
            <person name="Hibbett D.S."/>
            <person name="Grigoriev I.V."/>
        </authorList>
    </citation>
    <scope>NUCLEOTIDE SEQUENCE [LARGE SCALE GENOMIC DNA]</scope>
    <source>
        <strain evidence="3">FD-172 SS1</strain>
    </source>
</reference>
<evidence type="ECO:0000313" key="2">
    <source>
        <dbReference type="EMBL" id="KDQ15689.1"/>
    </source>
</evidence>
<dbReference type="AlphaFoldDB" id="A0A067MJE8"/>
<sequence>MTTRFVSHALDRTRGRFVKDDRIVGGYGGQPFSDSSFINMHLRGITVYSHRGIHQIQVLYEKDGELCWADEHGTIIGPWNLSKEAFLLEPGEVINRIEGCSGDKIDALQFFTNTGRSSNRCGGYGGVPFTWKGQELVFFSGRAGDQLDSLQAHWCGRSTESHMIHAPPPPQAKF</sequence>
<name>A0A067MJE8_BOTB1</name>